<feature type="compositionally biased region" description="Basic and acidic residues" evidence="3">
    <location>
        <begin position="552"/>
        <end position="566"/>
    </location>
</feature>
<feature type="region of interest" description="Disordered" evidence="3">
    <location>
        <begin position="176"/>
        <end position="291"/>
    </location>
</feature>
<feature type="region of interest" description="Disordered" evidence="3">
    <location>
        <begin position="427"/>
        <end position="665"/>
    </location>
</feature>
<feature type="compositionally biased region" description="Polar residues" evidence="3">
    <location>
        <begin position="636"/>
        <end position="647"/>
    </location>
</feature>
<dbReference type="STRING" id="2316362.A0A4Q2DSD1"/>
<feature type="compositionally biased region" description="Polar residues" evidence="3">
    <location>
        <begin position="540"/>
        <end position="549"/>
    </location>
</feature>
<feature type="compositionally biased region" description="Low complexity" evidence="3">
    <location>
        <begin position="56"/>
        <end position="66"/>
    </location>
</feature>
<comment type="caution">
    <text evidence="4">The sequence shown here is derived from an EMBL/GenBank/DDBJ whole genome shotgun (WGS) entry which is preliminary data.</text>
</comment>
<feature type="compositionally biased region" description="Low complexity" evidence="3">
    <location>
        <begin position="269"/>
        <end position="291"/>
    </location>
</feature>
<dbReference type="PANTHER" id="PTHR15073">
    <property type="entry name" value="MICROTUBULE-ASSOCIATED PROTEIN"/>
    <property type="match status" value="1"/>
</dbReference>
<feature type="compositionally biased region" description="Low complexity" evidence="3">
    <location>
        <begin position="94"/>
        <end position="119"/>
    </location>
</feature>
<feature type="region of interest" description="Disordered" evidence="3">
    <location>
        <begin position="773"/>
        <end position="823"/>
    </location>
</feature>
<keyword evidence="1 2" id="KW-0175">Coiled coil</keyword>
<proteinExistence type="predicted"/>
<gene>
    <name evidence="4" type="ORF">EST38_g2676</name>
</gene>
<accession>A0A4Q2DSD1</accession>
<feature type="compositionally biased region" description="Pro residues" evidence="3">
    <location>
        <begin position="514"/>
        <end position="524"/>
    </location>
</feature>
<name>A0A4Q2DSD1_9AGAR</name>
<feature type="compositionally biased region" description="Low complexity" evidence="3">
    <location>
        <begin position="605"/>
        <end position="623"/>
    </location>
</feature>
<dbReference type="EMBL" id="SDEE01000049">
    <property type="protein sequence ID" value="RXW23187.1"/>
    <property type="molecule type" value="Genomic_DNA"/>
</dbReference>
<feature type="compositionally biased region" description="Basic and acidic residues" evidence="3">
    <location>
        <begin position="427"/>
        <end position="487"/>
    </location>
</feature>
<protein>
    <submittedName>
        <fullName evidence="4">Uncharacterized protein</fullName>
    </submittedName>
</protein>
<dbReference type="GO" id="GO:0015630">
    <property type="term" value="C:microtubule cytoskeleton"/>
    <property type="evidence" value="ECO:0007669"/>
    <property type="project" value="TreeGrafter"/>
</dbReference>
<dbReference type="Proteomes" id="UP000290288">
    <property type="component" value="Unassembled WGS sequence"/>
</dbReference>
<evidence type="ECO:0000256" key="1">
    <source>
        <dbReference type="ARBA" id="ARBA00023054"/>
    </source>
</evidence>
<reference evidence="4 5" key="1">
    <citation type="submission" date="2019-01" db="EMBL/GenBank/DDBJ databases">
        <title>Draft genome sequence of Psathyrella aberdarensis IHI B618.</title>
        <authorList>
            <person name="Buettner E."/>
            <person name="Kellner H."/>
        </authorList>
    </citation>
    <scope>NUCLEOTIDE SEQUENCE [LARGE SCALE GENOMIC DNA]</scope>
    <source>
        <strain evidence="4 5">IHI B618</strain>
    </source>
</reference>
<dbReference type="GO" id="GO:0000226">
    <property type="term" value="P:microtubule cytoskeleton organization"/>
    <property type="evidence" value="ECO:0007669"/>
    <property type="project" value="TreeGrafter"/>
</dbReference>
<feature type="compositionally biased region" description="Basic and acidic residues" evidence="3">
    <location>
        <begin position="810"/>
        <end position="823"/>
    </location>
</feature>
<evidence type="ECO:0000256" key="3">
    <source>
        <dbReference type="SAM" id="MobiDB-lite"/>
    </source>
</evidence>
<feature type="compositionally biased region" description="Low complexity" evidence="3">
    <location>
        <begin position="573"/>
        <end position="585"/>
    </location>
</feature>
<feature type="coiled-coil region" evidence="2">
    <location>
        <begin position="303"/>
        <end position="344"/>
    </location>
</feature>
<dbReference type="InterPro" id="IPR051483">
    <property type="entry name" value="MAP7_domain-containing"/>
</dbReference>
<evidence type="ECO:0000256" key="2">
    <source>
        <dbReference type="SAM" id="Coils"/>
    </source>
</evidence>
<dbReference type="PANTHER" id="PTHR15073:SF1">
    <property type="entry name" value="RETICULOCYTE-BINDING PROTEIN HOMOLOG 2A"/>
    <property type="match status" value="1"/>
</dbReference>
<feature type="compositionally biased region" description="Basic residues" evidence="3">
    <location>
        <begin position="120"/>
        <end position="133"/>
    </location>
</feature>
<evidence type="ECO:0000313" key="4">
    <source>
        <dbReference type="EMBL" id="RXW23187.1"/>
    </source>
</evidence>
<feature type="compositionally biased region" description="Low complexity" evidence="3">
    <location>
        <begin position="494"/>
        <end position="513"/>
    </location>
</feature>
<dbReference type="OrthoDB" id="3268221at2759"/>
<organism evidence="4 5">
    <name type="scientific">Candolleomyces aberdarensis</name>
    <dbReference type="NCBI Taxonomy" id="2316362"/>
    <lineage>
        <taxon>Eukaryota</taxon>
        <taxon>Fungi</taxon>
        <taxon>Dikarya</taxon>
        <taxon>Basidiomycota</taxon>
        <taxon>Agaricomycotina</taxon>
        <taxon>Agaricomycetes</taxon>
        <taxon>Agaricomycetidae</taxon>
        <taxon>Agaricales</taxon>
        <taxon>Agaricineae</taxon>
        <taxon>Psathyrellaceae</taxon>
        <taxon>Candolleomyces</taxon>
    </lineage>
</organism>
<keyword evidence="5" id="KW-1185">Reference proteome</keyword>
<dbReference type="AlphaFoldDB" id="A0A4Q2DSD1"/>
<feature type="compositionally biased region" description="Gly residues" evidence="3">
    <location>
        <begin position="176"/>
        <end position="187"/>
    </location>
</feature>
<sequence>MPPAAAVRTESPTTTTTPPPAVDVTLPFDPSFVDIAHPDQPPIPPPKDHRLQTRTSSKSSSSSSSSNGKSTPVTLESARAGRPKQRSASTPVPKTSTTTSSTTATATTTTATTSNARSSSKSRHHHRATKSHSHKDDGDLIVDLVKELRAAKKRERAGSLSLSLGLGGVKSLLSGLGGGGAAGGGGAQDHEAKIAVSPVDRVHHPPFHYPRDPHSQSRSVPIPPPPPEPKQQSSVPRQQSSAEAIANAVKASLAMVDNPPTTKKKRQRSASSASALPHSHSKSSSTTSASSTTDSIVLLVQNLQHETARANAAEAQRRELLDKMRDVMKQKVELEAQLGMVKEELGLYKVQLDLAQKGWFMYAVISAFHDLTSHFSPEILKAQDVVESVDRQRVLAEREAARNRERVRRLVEDQLVQEALEAGRREGYNEGMRRGKEARKLEEENQRRLASAREQERREREERAARIAAEERRKEQERAQREKERLGRRARSNTVGTAQDAATAARTWATAPLLPVPPPRPPTAGPSNWRQVPAQPPSRPSTAGPQNWSEPPRSKESDQQRREHIPDLGQFAPLLPLPTLVTPVPLEVPATQPQPPSAINTMHPQQQQRQSSQSSSSSSSSQRLRQRPGAEDGNRHPSSTTATTRAQHGTMKGYLGHTPTAESERHPHYDRVVHPAYVPPPDNFIPAMNADGSLSVPPPHELGRRPVSMVAEEEEDDDQDEGVTDHFGESAVISTPKRAQGRTYSVGSSNFAREFEVANPEREMARMRMKMEVGDGETPTPAPSRGLPHHHQDKGKMKVTNPDFGPALVDEPRSGSRAREKSRERYGWDITVSFIVPFACVHVD</sequence>
<feature type="region of interest" description="Disordered" evidence="3">
    <location>
        <begin position="1"/>
        <end position="140"/>
    </location>
</feature>
<evidence type="ECO:0000313" key="5">
    <source>
        <dbReference type="Proteomes" id="UP000290288"/>
    </source>
</evidence>